<dbReference type="EnsemblMetazoa" id="Aqu2.1.34694_001">
    <property type="protein sequence ID" value="Aqu2.1.34694_001"/>
    <property type="gene ID" value="Aqu2.1.34694"/>
</dbReference>
<evidence type="ECO:0000256" key="1">
    <source>
        <dbReference type="SAM" id="MobiDB-lite"/>
    </source>
</evidence>
<dbReference type="InParanoid" id="A0A1X7V4F8"/>
<organism evidence="2">
    <name type="scientific">Amphimedon queenslandica</name>
    <name type="common">Sponge</name>
    <dbReference type="NCBI Taxonomy" id="400682"/>
    <lineage>
        <taxon>Eukaryota</taxon>
        <taxon>Metazoa</taxon>
        <taxon>Porifera</taxon>
        <taxon>Demospongiae</taxon>
        <taxon>Heteroscleromorpha</taxon>
        <taxon>Haplosclerida</taxon>
        <taxon>Niphatidae</taxon>
        <taxon>Amphimedon</taxon>
    </lineage>
</organism>
<evidence type="ECO:0000313" key="2">
    <source>
        <dbReference type="EnsemblMetazoa" id="Aqu2.1.34694_001"/>
    </source>
</evidence>
<protein>
    <submittedName>
        <fullName evidence="2">Uncharacterized protein</fullName>
    </submittedName>
</protein>
<dbReference type="AlphaFoldDB" id="A0A1X7V4F8"/>
<reference evidence="2" key="1">
    <citation type="submission" date="2017-05" db="UniProtKB">
        <authorList>
            <consortium name="EnsemblMetazoa"/>
        </authorList>
    </citation>
    <scope>IDENTIFICATION</scope>
</reference>
<name>A0A1X7V4F8_AMPQE</name>
<proteinExistence type="predicted"/>
<feature type="compositionally biased region" description="Polar residues" evidence="1">
    <location>
        <begin position="60"/>
        <end position="74"/>
    </location>
</feature>
<dbReference type="OrthoDB" id="10005682at2759"/>
<accession>A0A1X7V4F8</accession>
<feature type="region of interest" description="Disordered" evidence="1">
    <location>
        <begin position="54"/>
        <end position="74"/>
    </location>
</feature>
<sequence length="122" mass="13491">CGETFAAVLVEACNRLEIAKQTCTSQPCLWNQAFSKKVTPSPISDIEFYNPVKRRKRSETISSQNKTSNKSSAVDVVSPTNLRRQFLLEQIHSVLPFAAIFTVVPGFVQPIVCDTGTIISFP</sequence>